<evidence type="ECO:0000313" key="2">
    <source>
        <dbReference type="EMBL" id="PNW86023.1"/>
    </source>
</evidence>
<name>A8JBS9_CHLRE</name>
<accession>A8JBS9</accession>
<feature type="region of interest" description="Disordered" evidence="1">
    <location>
        <begin position="36"/>
        <end position="68"/>
    </location>
</feature>
<gene>
    <name evidence="2" type="ORF">CHLRE_03g206145v5</name>
</gene>
<dbReference type="HOGENOM" id="CLU_783811_0_0_1"/>
<dbReference type="OrthoDB" id="10607910at2759"/>
<dbReference type="Proteomes" id="UP000006906">
    <property type="component" value="Chromosome 3"/>
</dbReference>
<organism evidence="2 3">
    <name type="scientific">Chlamydomonas reinhardtii</name>
    <name type="common">Chlamydomonas smithii</name>
    <dbReference type="NCBI Taxonomy" id="3055"/>
    <lineage>
        <taxon>Eukaryota</taxon>
        <taxon>Viridiplantae</taxon>
        <taxon>Chlorophyta</taxon>
        <taxon>core chlorophytes</taxon>
        <taxon>Chlorophyceae</taxon>
        <taxon>CS clade</taxon>
        <taxon>Chlamydomonadales</taxon>
        <taxon>Chlamydomonadaceae</taxon>
        <taxon>Chlamydomonas</taxon>
    </lineage>
</organism>
<proteinExistence type="predicted"/>
<feature type="compositionally biased region" description="Acidic residues" evidence="1">
    <location>
        <begin position="190"/>
        <end position="199"/>
    </location>
</feature>
<evidence type="ECO:0000256" key="1">
    <source>
        <dbReference type="SAM" id="MobiDB-lite"/>
    </source>
</evidence>
<dbReference type="EMBL" id="CM008964">
    <property type="protein sequence ID" value="PNW86023.1"/>
    <property type="molecule type" value="Genomic_DNA"/>
</dbReference>
<protein>
    <submittedName>
        <fullName evidence="2">Uncharacterized protein</fullName>
    </submittedName>
</protein>
<evidence type="ECO:0000313" key="3">
    <source>
        <dbReference type="Proteomes" id="UP000006906"/>
    </source>
</evidence>
<reference evidence="2 3" key="1">
    <citation type="journal article" date="2007" name="Science">
        <title>The Chlamydomonas genome reveals the evolution of key animal and plant functions.</title>
        <authorList>
            <person name="Merchant S.S."/>
            <person name="Prochnik S.E."/>
            <person name="Vallon O."/>
            <person name="Harris E.H."/>
            <person name="Karpowicz S.J."/>
            <person name="Witman G.B."/>
            <person name="Terry A."/>
            <person name="Salamov A."/>
            <person name="Fritz-Laylin L.K."/>
            <person name="Marechal-Drouard L."/>
            <person name="Marshall W.F."/>
            <person name="Qu L.H."/>
            <person name="Nelson D.R."/>
            <person name="Sanderfoot A.A."/>
            <person name="Spalding M.H."/>
            <person name="Kapitonov V.V."/>
            <person name="Ren Q."/>
            <person name="Ferris P."/>
            <person name="Lindquist E."/>
            <person name="Shapiro H."/>
            <person name="Lucas S.M."/>
            <person name="Grimwood J."/>
            <person name="Schmutz J."/>
            <person name="Cardol P."/>
            <person name="Cerutti H."/>
            <person name="Chanfreau G."/>
            <person name="Chen C.L."/>
            <person name="Cognat V."/>
            <person name="Croft M.T."/>
            <person name="Dent R."/>
            <person name="Dutcher S."/>
            <person name="Fernandez E."/>
            <person name="Fukuzawa H."/>
            <person name="Gonzalez-Ballester D."/>
            <person name="Gonzalez-Halphen D."/>
            <person name="Hallmann A."/>
            <person name="Hanikenne M."/>
            <person name="Hippler M."/>
            <person name="Inwood W."/>
            <person name="Jabbari K."/>
            <person name="Kalanon M."/>
            <person name="Kuras R."/>
            <person name="Lefebvre P.A."/>
            <person name="Lemaire S.D."/>
            <person name="Lobanov A.V."/>
            <person name="Lohr M."/>
            <person name="Manuell A."/>
            <person name="Meier I."/>
            <person name="Mets L."/>
            <person name="Mittag M."/>
            <person name="Mittelmeier T."/>
            <person name="Moroney J.V."/>
            <person name="Moseley J."/>
            <person name="Napoli C."/>
            <person name="Nedelcu A.M."/>
            <person name="Niyogi K."/>
            <person name="Novoselov S.V."/>
            <person name="Paulsen I.T."/>
            <person name="Pazour G."/>
            <person name="Purton S."/>
            <person name="Ral J.P."/>
            <person name="Riano-Pachon D.M."/>
            <person name="Riekhof W."/>
            <person name="Rymarquis L."/>
            <person name="Schroda M."/>
            <person name="Stern D."/>
            <person name="Umen J."/>
            <person name="Willows R."/>
            <person name="Wilson N."/>
            <person name="Zimmer S.L."/>
            <person name="Allmer J."/>
            <person name="Balk J."/>
            <person name="Bisova K."/>
            <person name="Chen C.J."/>
            <person name="Elias M."/>
            <person name="Gendler K."/>
            <person name="Hauser C."/>
            <person name="Lamb M.R."/>
            <person name="Ledford H."/>
            <person name="Long J.C."/>
            <person name="Minagawa J."/>
            <person name="Page M.D."/>
            <person name="Pan J."/>
            <person name="Pootakham W."/>
            <person name="Roje S."/>
            <person name="Rose A."/>
            <person name="Stahlberg E."/>
            <person name="Terauchi A.M."/>
            <person name="Yang P."/>
            <person name="Ball S."/>
            <person name="Bowler C."/>
            <person name="Dieckmann C.L."/>
            <person name="Gladyshev V.N."/>
            <person name="Green P."/>
            <person name="Jorgensen R."/>
            <person name="Mayfield S."/>
            <person name="Mueller-Roeber B."/>
            <person name="Rajamani S."/>
            <person name="Sayre R.T."/>
            <person name="Brokstein P."/>
            <person name="Dubchak I."/>
            <person name="Goodstein D."/>
            <person name="Hornick L."/>
            <person name="Huang Y.W."/>
            <person name="Jhaveri J."/>
            <person name="Luo Y."/>
            <person name="Martinez D."/>
            <person name="Ngau W.C."/>
            <person name="Otillar B."/>
            <person name="Poliakov A."/>
            <person name="Porter A."/>
            <person name="Szajkowski L."/>
            <person name="Werner G."/>
            <person name="Zhou K."/>
            <person name="Grigoriev I.V."/>
            <person name="Rokhsar D.S."/>
            <person name="Grossman A.R."/>
        </authorList>
    </citation>
    <scope>NUCLEOTIDE SEQUENCE [LARGE SCALE GENOMIC DNA]</scope>
    <source>
        <strain evidence="3">CC-503</strain>
    </source>
</reference>
<dbReference type="KEGG" id="cre:CHLRE_03g206145v5"/>
<dbReference type="Gramene" id="PNW86023">
    <property type="protein sequence ID" value="PNW86023"/>
    <property type="gene ID" value="CHLRE_03g206145v5"/>
</dbReference>
<feature type="compositionally biased region" description="Low complexity" evidence="1">
    <location>
        <begin position="202"/>
        <end position="222"/>
    </location>
</feature>
<dbReference type="InParanoid" id="A8JBS9"/>
<dbReference type="AlphaFoldDB" id="A8JBS9"/>
<dbReference type="GeneID" id="5724943"/>
<keyword evidence="3" id="KW-1185">Reference proteome</keyword>
<dbReference type="RefSeq" id="XP_001699394.1">
    <property type="nucleotide sequence ID" value="XM_001699342.2"/>
</dbReference>
<sequence>MIPMRRLGNLAYAAVRGRQHIRHGILRQSFATRAAAASQDGSIPGAPVSAEAPSRPPPRAHSTAKATDAMRLSTGKRTHLHGTATLRHFFPDAASALLSAKQGSQAVTVHRRLVDGGLKGYHVLLSHKLSATSASGSSRLLLSGLTYLLADTGLQPGGYVRLAWGPEVAVAEGGQQQRLVLVEVAPELELEKEQEEEKEEVVSQPAQVGPASPAAAATAQAPAAVPLPPAPAYDPLFTDTLRLSMGRRNRLNGRVTLRTFFPEATQAVIAAQGGSETVQLHCRLEGTGGLKRYDVLLSYTSSKSGNNVVLSGLKRFMAETGLPPGGYVRLAWGPEVADVEGGQQQRLVLAEVVQ</sequence>
<feature type="region of interest" description="Disordered" evidence="1">
    <location>
        <begin position="190"/>
        <end position="222"/>
    </location>
</feature>
<dbReference type="PaxDb" id="3055-EDO98640"/>